<proteinExistence type="predicted"/>
<sequence length="161" mass="18032">MLVGTAIYLAWLPFKMVVNSIVPTEVITTSINDDIRQGLIEQPAFIQKVESHKGSAKRYLYRTPLTMFTTVDTGLYDVYATYINGKGEWVTRMGIYPDKNAEVFFPKQIGGIGGEVVGLMIATINNMMEWGVLKPMIYHTTNNPDTSFVSNGYEAVPRLVK</sequence>
<evidence type="ECO:0000313" key="1">
    <source>
        <dbReference type="EMBL" id="GEM77835.1"/>
    </source>
</evidence>
<keyword evidence="2" id="KW-1185">Reference proteome</keyword>
<comment type="caution">
    <text evidence="1">The sequence shown here is derived from an EMBL/GenBank/DDBJ whole genome shotgun (WGS) entry which is preliminary data.</text>
</comment>
<dbReference type="AlphaFoldDB" id="A0A511QKI6"/>
<name>A0A511QKI6_9VIBR</name>
<reference evidence="1 2" key="1">
    <citation type="submission" date="2019-07" db="EMBL/GenBank/DDBJ databases">
        <title>Whole genome shotgun sequence of Vibrio superstes NBRC 103154.</title>
        <authorList>
            <person name="Hosoyama A."/>
            <person name="Uohara A."/>
            <person name="Ohji S."/>
            <person name="Ichikawa N."/>
        </authorList>
    </citation>
    <scope>NUCLEOTIDE SEQUENCE [LARGE SCALE GENOMIC DNA]</scope>
    <source>
        <strain evidence="1 2">NBRC 103154</strain>
    </source>
</reference>
<dbReference type="EMBL" id="BJXK01000001">
    <property type="protein sequence ID" value="GEM77835.1"/>
    <property type="molecule type" value="Genomic_DNA"/>
</dbReference>
<gene>
    <name evidence="1" type="ORF">VSU01S_00800</name>
</gene>
<protein>
    <submittedName>
        <fullName evidence="1">Uncharacterized protein</fullName>
    </submittedName>
</protein>
<dbReference type="Proteomes" id="UP000321113">
    <property type="component" value="Unassembled WGS sequence"/>
</dbReference>
<evidence type="ECO:0000313" key="2">
    <source>
        <dbReference type="Proteomes" id="UP000321113"/>
    </source>
</evidence>
<accession>A0A511QKI6</accession>
<organism evidence="1 2">
    <name type="scientific">Vibrio superstes NBRC 103154</name>
    <dbReference type="NCBI Taxonomy" id="1219062"/>
    <lineage>
        <taxon>Bacteria</taxon>
        <taxon>Pseudomonadati</taxon>
        <taxon>Pseudomonadota</taxon>
        <taxon>Gammaproteobacteria</taxon>
        <taxon>Vibrionales</taxon>
        <taxon>Vibrionaceae</taxon>
        <taxon>Vibrio</taxon>
    </lineage>
</organism>